<dbReference type="Gene3D" id="1.10.238.160">
    <property type="match status" value="1"/>
</dbReference>
<proteinExistence type="predicted"/>
<evidence type="ECO:0000313" key="2">
    <source>
        <dbReference type="Proteomes" id="UP000070578"/>
    </source>
</evidence>
<evidence type="ECO:0008006" key="3">
    <source>
        <dbReference type="Google" id="ProtNLM"/>
    </source>
</evidence>
<dbReference type="AlphaFoldDB" id="A0A139BRB6"/>
<organism evidence="1 2">
    <name type="scientific">Candidatus Gallionella acididurans</name>
    <dbReference type="NCBI Taxonomy" id="1796491"/>
    <lineage>
        <taxon>Bacteria</taxon>
        <taxon>Pseudomonadati</taxon>
        <taxon>Pseudomonadota</taxon>
        <taxon>Betaproteobacteria</taxon>
        <taxon>Nitrosomonadales</taxon>
        <taxon>Gallionellaceae</taxon>
        <taxon>Gallionella</taxon>
    </lineage>
</organism>
<reference evidence="1 2" key="2">
    <citation type="submission" date="2016-03" db="EMBL/GenBank/DDBJ databases">
        <title>New uncultured bacterium of the family Gallionellaceae from acid mine drainage: description and reconstruction of genome based on metagenomic analysis of microbial community.</title>
        <authorList>
            <person name="Kadnikov V."/>
            <person name="Ivasenko D."/>
            <person name="Beletsky A."/>
            <person name="Mardanov A."/>
            <person name="Danilova E."/>
            <person name="Pimenov N."/>
            <person name="Karnachuk O."/>
            <person name="Ravin N."/>
        </authorList>
    </citation>
    <scope>NUCLEOTIDE SEQUENCE [LARGE SCALE GENOMIC DNA]</scope>
    <source>
        <strain evidence="1">ShG14-8</strain>
    </source>
</reference>
<protein>
    <recommendedName>
        <fullName evidence="3">Phage transcriptional regulator, AlpA</fullName>
    </recommendedName>
</protein>
<reference evidence="1 2" key="1">
    <citation type="submission" date="2016-02" db="EMBL/GenBank/DDBJ databases">
        <authorList>
            <person name="Wen L."/>
            <person name="He K."/>
            <person name="Yang H."/>
        </authorList>
    </citation>
    <scope>NUCLEOTIDE SEQUENCE [LARGE SCALE GENOMIC DNA]</scope>
    <source>
        <strain evidence="1">ShG14-8</strain>
    </source>
</reference>
<dbReference type="Proteomes" id="UP000070578">
    <property type="component" value="Unassembled WGS sequence"/>
</dbReference>
<dbReference type="Pfam" id="PF05930">
    <property type="entry name" value="Phage_AlpA"/>
    <property type="match status" value="1"/>
</dbReference>
<gene>
    <name evidence="1" type="ORF">AWT59_2369</name>
</gene>
<accession>A0A139BRB6</accession>
<dbReference type="InterPro" id="IPR010260">
    <property type="entry name" value="AlpA"/>
</dbReference>
<comment type="caution">
    <text evidence="1">The sequence shown here is derived from an EMBL/GenBank/DDBJ whole genome shotgun (WGS) entry which is preliminary data.</text>
</comment>
<name>A0A139BRB6_9PROT</name>
<sequence length="38" mass="4316">MQLGLFPKSIKIGIKAVGWVQSEIEMWIAERQILGMTI</sequence>
<evidence type="ECO:0000313" key="1">
    <source>
        <dbReference type="EMBL" id="KXS31502.1"/>
    </source>
</evidence>
<dbReference type="EMBL" id="LSLI01000071">
    <property type="protein sequence ID" value="KXS31502.1"/>
    <property type="molecule type" value="Genomic_DNA"/>
</dbReference>